<dbReference type="VEuPathDB" id="ToxoDB:TGBR9_380710"/>
<reference evidence="1 2" key="1">
    <citation type="journal article" date="2016" name="Nat. Commun.">
        <title>Local admixture of amplified and diversified secreted pathogenesis determinants shapes mosaic Toxoplasma gondii genomes.</title>
        <authorList>
            <person name="Lorenzi H."/>
            <person name="Khan A."/>
            <person name="Behnke M.S."/>
            <person name="Namasivayam S."/>
            <person name="Swapna L.S."/>
            <person name="Hadjithomas M."/>
            <person name="Karamycheva S."/>
            <person name="Pinney D."/>
            <person name="Brunk B.P."/>
            <person name="Ajioka J.W."/>
            <person name="Ajzenberg D."/>
            <person name="Boothroyd J.C."/>
            <person name="Boyle J.P."/>
            <person name="Darde M.L."/>
            <person name="Diaz-Miranda M.A."/>
            <person name="Dubey J.P."/>
            <person name="Fritz H.M."/>
            <person name="Gennari S.M."/>
            <person name="Gregory B.D."/>
            <person name="Kim K."/>
            <person name="Saeij J.P."/>
            <person name="Su C."/>
            <person name="White M.W."/>
            <person name="Zhu X.Q."/>
            <person name="Howe D.K."/>
            <person name="Rosenthal B.M."/>
            <person name="Grigg M.E."/>
            <person name="Parkinson J."/>
            <person name="Liu L."/>
            <person name="Kissinger J.C."/>
            <person name="Roos D.S."/>
            <person name="Sibley L.D."/>
        </authorList>
    </citation>
    <scope>NUCLEOTIDE SEQUENCE [LARGE SCALE GENOMIC DNA]</scope>
    <source>
        <strain evidence="1 2">TgCATBr9</strain>
    </source>
</reference>
<evidence type="ECO:0000313" key="1">
    <source>
        <dbReference type="EMBL" id="PUA92231.1"/>
    </source>
</evidence>
<dbReference type="AlphaFoldDB" id="A0A2T6J3R3"/>
<organism evidence="1 2">
    <name type="scientific">Toxoplasma gondii TgCATBr9</name>
    <dbReference type="NCBI Taxonomy" id="943120"/>
    <lineage>
        <taxon>Eukaryota</taxon>
        <taxon>Sar</taxon>
        <taxon>Alveolata</taxon>
        <taxon>Apicomplexa</taxon>
        <taxon>Conoidasida</taxon>
        <taxon>Coccidia</taxon>
        <taxon>Eucoccidiorida</taxon>
        <taxon>Eimeriorina</taxon>
        <taxon>Sarcocystidae</taxon>
        <taxon>Toxoplasma</taxon>
    </lineage>
</organism>
<accession>A0A2T6J3R3</accession>
<comment type="caution">
    <text evidence="1">The sequence shown here is derived from an EMBL/GenBank/DDBJ whole genome shotgun (WGS) entry which is preliminary data.</text>
</comment>
<name>A0A2T6J3R3_TOXGO</name>
<evidence type="ECO:0000313" key="2">
    <source>
        <dbReference type="Proteomes" id="UP000244488"/>
    </source>
</evidence>
<gene>
    <name evidence="1" type="ORF">TGBR9_380710</name>
</gene>
<dbReference type="EMBL" id="AFHV02000281">
    <property type="protein sequence ID" value="PUA92231.1"/>
    <property type="molecule type" value="Genomic_DNA"/>
</dbReference>
<sequence>MSVQVCAFERVLEEGNYEEATSMLWKVQDMADEKQLKEEVVKVLENLVRKQLEREDAKKREAEEGGCTYLLEETSKDREEKRRREVEEIRSQWEDIHLLRELLLRLNKNCTDRESLVHKFTLSMVGRLQLTEMCNLRILAEHHNMQRLQQENLMPLAEVLQAQYISLFRQMTQEIVALVKDVEDNKFQNLEALLQAYRRIG</sequence>
<protein>
    <submittedName>
        <fullName evidence="1">Filamin/ABP280 repeat protein</fullName>
    </submittedName>
</protein>
<proteinExistence type="predicted"/>
<dbReference type="Proteomes" id="UP000244488">
    <property type="component" value="Unassembled WGS sequence"/>
</dbReference>